<evidence type="ECO:0000256" key="1">
    <source>
        <dbReference type="SAM" id="SignalP"/>
    </source>
</evidence>
<name>A0A1T4X5F2_9FIRM</name>
<accession>A0A1T4X5F2</accession>
<dbReference type="GeneID" id="93337839"/>
<evidence type="ECO:0000313" key="3">
    <source>
        <dbReference type="Proteomes" id="UP000190286"/>
    </source>
</evidence>
<sequence>MKNKLFILLLAFVLLLSACSNNSPPDDNTKEVLPELESAGSIESRGEKFIENFPQDYPSFELLEYVFGSAENAPIQLVAIARNKETGSSATLFVLDENGVGQVVLASGYSATYCKEDGLQLDKNVISISLNLEISSTNSEIHDFNITVTQEENQGKVNTVYSSQENIRSKVANPAEPVNGK</sequence>
<feature type="chain" id="PRO_5038676921" description="Lipoprotein" evidence="1">
    <location>
        <begin position="23"/>
        <end position="181"/>
    </location>
</feature>
<feature type="signal peptide" evidence="1">
    <location>
        <begin position="1"/>
        <end position="22"/>
    </location>
</feature>
<gene>
    <name evidence="2" type="ORF">SAMN02745178_01372</name>
</gene>
<evidence type="ECO:0000313" key="2">
    <source>
        <dbReference type="EMBL" id="SKA84111.1"/>
    </source>
</evidence>
<proteinExistence type="predicted"/>
<organism evidence="2 3">
    <name type="scientific">Gemmiger formicilis</name>
    <dbReference type="NCBI Taxonomy" id="745368"/>
    <lineage>
        <taxon>Bacteria</taxon>
        <taxon>Bacillati</taxon>
        <taxon>Bacillota</taxon>
        <taxon>Clostridia</taxon>
        <taxon>Eubacteriales</taxon>
        <taxon>Gemmiger</taxon>
    </lineage>
</organism>
<dbReference type="AlphaFoldDB" id="A0A1T4X5F2"/>
<dbReference type="OrthoDB" id="2085759at2"/>
<dbReference type="EMBL" id="FUYF01000006">
    <property type="protein sequence ID" value="SKA84111.1"/>
    <property type="molecule type" value="Genomic_DNA"/>
</dbReference>
<evidence type="ECO:0008006" key="4">
    <source>
        <dbReference type="Google" id="ProtNLM"/>
    </source>
</evidence>
<dbReference type="PROSITE" id="PS51257">
    <property type="entry name" value="PROKAR_LIPOPROTEIN"/>
    <property type="match status" value="1"/>
</dbReference>
<keyword evidence="3" id="KW-1185">Reference proteome</keyword>
<keyword evidence="1" id="KW-0732">Signal</keyword>
<dbReference type="Proteomes" id="UP000190286">
    <property type="component" value="Unassembled WGS sequence"/>
</dbReference>
<reference evidence="2 3" key="1">
    <citation type="submission" date="2017-02" db="EMBL/GenBank/DDBJ databases">
        <authorList>
            <person name="Peterson S.W."/>
        </authorList>
    </citation>
    <scope>NUCLEOTIDE SEQUENCE [LARGE SCALE GENOMIC DNA]</scope>
    <source>
        <strain evidence="2 3">ATCC 27749</strain>
    </source>
</reference>
<dbReference type="STRING" id="745368.SAMN02745178_01372"/>
<dbReference type="RefSeq" id="WP_006857810.1">
    <property type="nucleotide sequence ID" value="NZ_FUYF01000006.1"/>
</dbReference>
<protein>
    <recommendedName>
        <fullName evidence="4">Lipoprotein</fullName>
    </recommendedName>
</protein>